<dbReference type="Gramene" id="OIW01133">
    <property type="protein sequence ID" value="OIW01133"/>
    <property type="gene ID" value="TanjilG_25241"/>
</dbReference>
<feature type="transmembrane region" description="Helical" evidence="2">
    <location>
        <begin position="627"/>
        <end position="647"/>
    </location>
</feature>
<keyword evidence="2" id="KW-0472">Membrane</keyword>
<dbReference type="Proteomes" id="UP000188354">
    <property type="component" value="Chromosome LG11"/>
</dbReference>
<dbReference type="PANTHER" id="PTHR37254:SF1">
    <property type="entry name" value="OS01G0100500 PROTEIN"/>
    <property type="match status" value="1"/>
</dbReference>
<feature type="transmembrane region" description="Helical" evidence="2">
    <location>
        <begin position="126"/>
        <end position="149"/>
    </location>
</feature>
<evidence type="ECO:0000256" key="1">
    <source>
        <dbReference type="SAM" id="MobiDB-lite"/>
    </source>
</evidence>
<evidence type="ECO:0000256" key="2">
    <source>
        <dbReference type="SAM" id="Phobius"/>
    </source>
</evidence>
<organism evidence="3 4">
    <name type="scientific">Lupinus angustifolius</name>
    <name type="common">Narrow-leaved blue lupine</name>
    <dbReference type="NCBI Taxonomy" id="3871"/>
    <lineage>
        <taxon>Eukaryota</taxon>
        <taxon>Viridiplantae</taxon>
        <taxon>Streptophyta</taxon>
        <taxon>Embryophyta</taxon>
        <taxon>Tracheophyta</taxon>
        <taxon>Spermatophyta</taxon>
        <taxon>Magnoliopsida</taxon>
        <taxon>eudicotyledons</taxon>
        <taxon>Gunneridae</taxon>
        <taxon>Pentapetalae</taxon>
        <taxon>rosids</taxon>
        <taxon>fabids</taxon>
        <taxon>Fabales</taxon>
        <taxon>Fabaceae</taxon>
        <taxon>Papilionoideae</taxon>
        <taxon>50 kb inversion clade</taxon>
        <taxon>genistoids sensu lato</taxon>
        <taxon>core genistoids</taxon>
        <taxon>Genisteae</taxon>
        <taxon>Lupinus</taxon>
    </lineage>
</organism>
<gene>
    <name evidence="3" type="ORF">TanjilG_25241</name>
</gene>
<feature type="transmembrane region" description="Helical" evidence="2">
    <location>
        <begin position="692"/>
        <end position="716"/>
    </location>
</feature>
<evidence type="ECO:0008006" key="5">
    <source>
        <dbReference type="Google" id="ProtNLM"/>
    </source>
</evidence>
<feature type="compositionally biased region" description="Pro residues" evidence="1">
    <location>
        <begin position="32"/>
        <end position="49"/>
    </location>
</feature>
<dbReference type="AlphaFoldDB" id="A0A1J7HHC1"/>
<name>A0A1J7HHC1_LUPAN</name>
<feature type="transmembrane region" description="Helical" evidence="2">
    <location>
        <begin position="196"/>
        <end position="215"/>
    </location>
</feature>
<dbReference type="SUPFAM" id="SSF48452">
    <property type="entry name" value="TPR-like"/>
    <property type="match status" value="1"/>
</dbReference>
<accession>A0A1J7HHC1</accession>
<dbReference type="EMBL" id="CM007371">
    <property type="protein sequence ID" value="OIW01133.1"/>
    <property type="molecule type" value="Genomic_DNA"/>
</dbReference>
<dbReference type="PANTHER" id="PTHR37254">
    <property type="entry name" value="OS01G0100500 PROTEIN"/>
    <property type="match status" value="1"/>
</dbReference>
<reference evidence="3 4" key="1">
    <citation type="journal article" date="2017" name="Plant Biotechnol. J.">
        <title>A comprehensive draft genome sequence for lupin (Lupinus angustifolius), an emerging health food: insights into plant-microbe interactions and legume evolution.</title>
        <authorList>
            <person name="Hane J.K."/>
            <person name="Ming Y."/>
            <person name="Kamphuis L.G."/>
            <person name="Nelson M.N."/>
            <person name="Garg G."/>
            <person name="Atkins C.A."/>
            <person name="Bayer P.E."/>
            <person name="Bravo A."/>
            <person name="Bringans S."/>
            <person name="Cannon S."/>
            <person name="Edwards D."/>
            <person name="Foley R."/>
            <person name="Gao L.L."/>
            <person name="Harrison M.J."/>
            <person name="Huang W."/>
            <person name="Hurgobin B."/>
            <person name="Li S."/>
            <person name="Liu C.W."/>
            <person name="McGrath A."/>
            <person name="Morahan G."/>
            <person name="Murray J."/>
            <person name="Weller J."/>
            <person name="Jian J."/>
            <person name="Singh K.B."/>
        </authorList>
    </citation>
    <scope>NUCLEOTIDE SEQUENCE [LARGE SCALE GENOMIC DNA]</scope>
    <source>
        <strain evidence="4">cv. Tanjil</strain>
        <tissue evidence="3">Whole plant</tissue>
    </source>
</reference>
<feature type="transmembrane region" description="Helical" evidence="2">
    <location>
        <begin position="941"/>
        <end position="961"/>
    </location>
</feature>
<sequence>MATAAALFSHLRRSRHSSSLSLLLIPRFPTHNRPPPPPPLPPLLPSPTTPFSPTSATSFPYLRSFHSRLFSTHSSDGPEPEVDSTVPSELLNMISETSHGGGEDIPILPIRTAISMLDVFHEFSGFPWWITIASSTLALRIVLLFPLVFTLHKVKRIGQFVSKLPPPFPPPFSGKSYIRHFLFFEKKRKSIGCPSYAWPLVPFIVQVPCFFLWMFSIRKMSLNGHPGFDSGGALWFQNLTELSHGYSGFIFPLTIASLHYIIVQISFRKPLVAETRDIFDLLAKYYKRYLDFLTIPIFFIGLGIPQGSLVYWITNSSLTLTQHFALRHPAVLGKLGLLDKNSQKAASEEISASKTNPLGTLALQDNSPKEATKQAVSPEKSTVDSPEKWHKLPIEDMSPDKLTALAIPFLNSDDKESAIPLLKLALDKDPEYVRALVLLGRVLLMQNVNAEANEYFERAISKLSLAGYPTDAEDIDLLILSSQWAGAACERQGKRAEGLVHFERVANMEEPEDPTSKRYYFDGLLLLASTLFDAGQKDEAAKYLRVIVAYNPAYKKFLEQCEQDDDDDDDITSDLTNSYISNLTSNKCTLFTPNSTIITDSGVDYTLSFPETLFDFDSIKKFTQSQAVFLEATLVLLLSWLIMCFFLRFMKLGDGRNLWFNVRWWISRFDICFATRHWLDDQNVVTKRKTELGGAFSIASLILFIGLFAALLYQIISKRSIEVHNVRAMNGPELGSFNNDMEFNITTVSSMSCANLRDLGNLVTGTPGFFDQRVVSLSTFGSYSCHNSSKGPTIIIKCTNCKVINDNMYISWQFVDLPNNPAMAVGFEFNLSAMDNAKKKHKSFVIGTLKNDSPVTFRGRQSNILKFNLFPRIYHNLHDLKLLQPLFHEFLPGSFSHDTNQLQASLQNSIDGLVNTTLYINFLSAYVVEINKENILGPVSFLADLGGLYCISIGIFFYLLIQCEYRIKKLRNEDSIMQRIRNRRKAQDHWDKLRKYVMYTYGCPIYNSKTEASCGGGFMLQSIHGGKSSRKPSRKDCSLSCKAPLRSQPQDSSIVDDNFIPLPPSLECKNGSEMDMSDVQKNLRSLYEYNLMLRDRLISHQSLLK</sequence>
<dbReference type="Gene3D" id="1.25.40.10">
    <property type="entry name" value="Tetratricopeptide repeat domain"/>
    <property type="match status" value="1"/>
</dbReference>
<keyword evidence="4" id="KW-1185">Reference proteome</keyword>
<dbReference type="CDD" id="cd20069">
    <property type="entry name" value="5TM_Oxa1-like"/>
    <property type="match status" value="1"/>
</dbReference>
<dbReference type="InterPro" id="IPR011990">
    <property type="entry name" value="TPR-like_helical_dom_sf"/>
</dbReference>
<evidence type="ECO:0000313" key="4">
    <source>
        <dbReference type="Proteomes" id="UP000188354"/>
    </source>
</evidence>
<proteinExistence type="predicted"/>
<evidence type="ECO:0000313" key="3">
    <source>
        <dbReference type="EMBL" id="OIW01133.1"/>
    </source>
</evidence>
<feature type="region of interest" description="Disordered" evidence="1">
    <location>
        <begin position="28"/>
        <end position="49"/>
    </location>
</feature>
<protein>
    <recommendedName>
        <fullName evidence="5">ALBINO3-like protein 2, chloroplastic</fullName>
    </recommendedName>
</protein>
<feature type="transmembrane region" description="Helical" evidence="2">
    <location>
        <begin position="289"/>
        <end position="313"/>
    </location>
</feature>
<feature type="region of interest" description="Disordered" evidence="1">
    <location>
        <begin position="358"/>
        <end position="387"/>
    </location>
</feature>
<feature type="transmembrane region" description="Helical" evidence="2">
    <location>
        <begin position="249"/>
        <end position="268"/>
    </location>
</feature>
<keyword evidence="2" id="KW-1133">Transmembrane helix</keyword>
<keyword evidence="2" id="KW-0812">Transmembrane</keyword>